<organism evidence="3 4">
    <name type="scientific">Stylophora pistillata</name>
    <name type="common">Smooth cauliflower coral</name>
    <dbReference type="NCBI Taxonomy" id="50429"/>
    <lineage>
        <taxon>Eukaryota</taxon>
        <taxon>Metazoa</taxon>
        <taxon>Cnidaria</taxon>
        <taxon>Anthozoa</taxon>
        <taxon>Hexacorallia</taxon>
        <taxon>Scleractinia</taxon>
        <taxon>Astrocoeniina</taxon>
        <taxon>Pocilloporidae</taxon>
        <taxon>Stylophora</taxon>
    </lineage>
</organism>
<keyword evidence="4" id="KW-1185">Reference proteome</keyword>
<dbReference type="SUPFAM" id="SSF49265">
    <property type="entry name" value="Fibronectin type III"/>
    <property type="match status" value="1"/>
</dbReference>
<dbReference type="InterPro" id="IPR013783">
    <property type="entry name" value="Ig-like_fold"/>
</dbReference>
<gene>
    <name evidence="3" type="primary">SDK1</name>
    <name evidence="3" type="ORF">AWC38_SpisGene4606</name>
</gene>
<accession>A0A2B4SKZ7</accession>
<dbReference type="EMBL" id="LSMT01000048">
    <property type="protein sequence ID" value="PFX30561.1"/>
    <property type="molecule type" value="Genomic_DNA"/>
</dbReference>
<evidence type="ECO:0000313" key="3">
    <source>
        <dbReference type="EMBL" id="PFX30561.1"/>
    </source>
</evidence>
<dbReference type="PANTHER" id="PTHR47027">
    <property type="entry name" value="REVERSE TRANSCRIPTASE DOMAIN-CONTAINING PROTEIN"/>
    <property type="match status" value="1"/>
</dbReference>
<dbReference type="STRING" id="50429.A0A2B4SKZ7"/>
<dbReference type="AlphaFoldDB" id="A0A2B4SKZ7"/>
<dbReference type="PROSITE" id="PS50853">
    <property type="entry name" value="FN3"/>
    <property type="match status" value="1"/>
</dbReference>
<dbReference type="InterPro" id="IPR036116">
    <property type="entry name" value="FN3_sf"/>
</dbReference>
<dbReference type="Proteomes" id="UP000225706">
    <property type="component" value="Unassembled WGS sequence"/>
</dbReference>
<dbReference type="Pfam" id="PF00041">
    <property type="entry name" value="fn3"/>
    <property type="match status" value="1"/>
</dbReference>
<keyword evidence="1" id="KW-0677">Repeat</keyword>
<evidence type="ECO:0000256" key="1">
    <source>
        <dbReference type="ARBA" id="ARBA00022737"/>
    </source>
</evidence>
<feature type="domain" description="Fibronectin type-III" evidence="2">
    <location>
        <begin position="33"/>
        <end position="126"/>
    </location>
</feature>
<protein>
    <submittedName>
        <fullName evidence="3">Protein sidekick-1</fullName>
    </submittedName>
</protein>
<proteinExistence type="predicted"/>
<evidence type="ECO:0000313" key="4">
    <source>
        <dbReference type="Proteomes" id="UP000225706"/>
    </source>
</evidence>
<reference evidence="4" key="1">
    <citation type="journal article" date="2017" name="bioRxiv">
        <title>Comparative analysis of the genomes of Stylophora pistillata and Acropora digitifera provides evidence for extensive differences between species of corals.</title>
        <authorList>
            <person name="Voolstra C.R."/>
            <person name="Li Y."/>
            <person name="Liew Y.J."/>
            <person name="Baumgarten S."/>
            <person name="Zoccola D."/>
            <person name="Flot J.-F."/>
            <person name="Tambutte S."/>
            <person name="Allemand D."/>
            <person name="Aranda M."/>
        </authorList>
    </citation>
    <scope>NUCLEOTIDE SEQUENCE [LARGE SCALE GENOMIC DNA]</scope>
</reference>
<dbReference type="SMART" id="SM00060">
    <property type="entry name" value="FN3"/>
    <property type="match status" value="1"/>
</dbReference>
<dbReference type="Gene3D" id="2.60.40.10">
    <property type="entry name" value="Immunoglobulins"/>
    <property type="match status" value="1"/>
</dbReference>
<evidence type="ECO:0000259" key="2">
    <source>
        <dbReference type="PROSITE" id="PS50853"/>
    </source>
</evidence>
<dbReference type="CDD" id="cd00063">
    <property type="entry name" value="FN3"/>
    <property type="match status" value="1"/>
</dbReference>
<dbReference type="InterPro" id="IPR000477">
    <property type="entry name" value="RT_dom"/>
</dbReference>
<dbReference type="Pfam" id="PF00078">
    <property type="entry name" value="RVT_1"/>
    <property type="match status" value="1"/>
</dbReference>
<sequence length="346" mass="38444">MSSLSAFNRIGSGPNSSLVTFRTDKGPSAPCAPPTNLRVTNLSSTYSEITWDPIPSQNINAATLLGYEVFWEKVLNSTVNVTRAIQTTVWLTELEEDTDYNVIISAFNRIGGGPNSSLFTFRIEKVIPSAIANSSRLNTTVNSTTLSTGNSTSNGNLFDLRRLKAKTKILTEFIREAQYADDIAIFSDTPEGLQSLLTSYSVVAKRTGLCINTVKTETLCIGNTAEFFVDGTKLANVDLFKYLGSYVSSDCSMNEELVSRIQATSCAFGRLRKRVFDSHNLTAPTKVAVYNQCLMPLLMYGSETWTLYQHEVRQLGTIQQRHLRLILNIKWDDYISNEEVLPTRGH</sequence>
<name>A0A2B4SKZ7_STYPI</name>
<dbReference type="PANTHER" id="PTHR47027:SF23">
    <property type="entry name" value="REVERSE TRANSCRIPTASE DOMAIN-CONTAINING PROTEIN"/>
    <property type="match status" value="1"/>
</dbReference>
<dbReference type="FunFam" id="2.60.40.10:FF:000028">
    <property type="entry name" value="Neuronal cell adhesion molecule"/>
    <property type="match status" value="1"/>
</dbReference>
<comment type="caution">
    <text evidence="3">The sequence shown here is derived from an EMBL/GenBank/DDBJ whole genome shotgun (WGS) entry which is preliminary data.</text>
</comment>
<dbReference type="InterPro" id="IPR003961">
    <property type="entry name" value="FN3_dom"/>
</dbReference>